<dbReference type="AlphaFoldDB" id="A0A1I5Q0H2"/>
<evidence type="ECO:0000313" key="3">
    <source>
        <dbReference type="Proteomes" id="UP000199331"/>
    </source>
</evidence>
<organism evidence="2 3">
    <name type="scientific">Qipengyuania nanhaisediminis</name>
    <dbReference type="NCBI Taxonomy" id="604088"/>
    <lineage>
        <taxon>Bacteria</taxon>
        <taxon>Pseudomonadati</taxon>
        <taxon>Pseudomonadota</taxon>
        <taxon>Alphaproteobacteria</taxon>
        <taxon>Sphingomonadales</taxon>
        <taxon>Erythrobacteraceae</taxon>
        <taxon>Qipengyuania</taxon>
    </lineage>
</organism>
<protein>
    <submittedName>
        <fullName evidence="2">Uncharacterized protein</fullName>
    </submittedName>
</protein>
<dbReference type="Proteomes" id="UP000199331">
    <property type="component" value="Unassembled WGS sequence"/>
</dbReference>
<feature type="compositionally biased region" description="Polar residues" evidence="1">
    <location>
        <begin position="96"/>
        <end position="107"/>
    </location>
</feature>
<feature type="non-terminal residue" evidence="2">
    <location>
        <position position="1"/>
    </location>
</feature>
<feature type="region of interest" description="Disordered" evidence="1">
    <location>
        <begin position="46"/>
        <end position="74"/>
    </location>
</feature>
<dbReference type="EMBL" id="FOWZ01000005">
    <property type="protein sequence ID" value="SFP39834.1"/>
    <property type="molecule type" value="Genomic_DNA"/>
</dbReference>
<feature type="region of interest" description="Disordered" evidence="1">
    <location>
        <begin position="93"/>
        <end position="126"/>
    </location>
</feature>
<name>A0A1I5Q0H2_9SPHN</name>
<feature type="compositionally biased region" description="Polar residues" evidence="1">
    <location>
        <begin position="115"/>
        <end position="126"/>
    </location>
</feature>
<gene>
    <name evidence="2" type="ORF">SAMN04488060_2681</name>
</gene>
<evidence type="ECO:0000313" key="2">
    <source>
        <dbReference type="EMBL" id="SFP39834.1"/>
    </source>
</evidence>
<accession>A0A1I5Q0H2</accession>
<sequence>VWSGITSHREGQCKTLTSRALMAACGTNCSMRLCSSAWLTPASRSLPGWRTTTGRGRILPSTTTPRRRSPPNWISNGQLRYALRAPLRSPLLQPRSCATTRSGSNPSWGKAGGHVTTSGRLSVNHA</sequence>
<proteinExistence type="predicted"/>
<evidence type="ECO:0000256" key="1">
    <source>
        <dbReference type="SAM" id="MobiDB-lite"/>
    </source>
</evidence>
<reference evidence="3" key="1">
    <citation type="submission" date="2016-10" db="EMBL/GenBank/DDBJ databases">
        <authorList>
            <person name="Varghese N."/>
            <person name="Submissions S."/>
        </authorList>
    </citation>
    <scope>NUCLEOTIDE SEQUENCE [LARGE SCALE GENOMIC DNA]</scope>
    <source>
        <strain evidence="3">CGMCC 1.7715</strain>
    </source>
</reference>
<keyword evidence="3" id="KW-1185">Reference proteome</keyword>